<name>A0A660DXV7_9LACO</name>
<gene>
    <name evidence="1" type="ORF">MUDAN_MDHGFNIF_02691</name>
</gene>
<sequence length="113" mass="12912">MVLKVNVDLAQFNDRTSPVNIKKAQYALMNQAMSDMEKFVPKDQGHLRDSAHIDAAGSHIAYDMPYAKVQFYGMVNGHRIHEYTTPGTSRRWDLKGKSMFMSSWVKAFKEGLK</sequence>
<keyword evidence="2" id="KW-1185">Reference proteome</keyword>
<accession>A0A660DXV7</accession>
<dbReference type="RefSeq" id="WP_130851583.1">
    <property type="nucleotide sequence ID" value="NZ_UYIG01000068.1"/>
</dbReference>
<evidence type="ECO:0000313" key="1">
    <source>
        <dbReference type="EMBL" id="VDG27873.1"/>
    </source>
</evidence>
<dbReference type="Proteomes" id="UP000289996">
    <property type="component" value="Unassembled WGS sequence"/>
</dbReference>
<reference evidence="1 2" key="1">
    <citation type="submission" date="2018-11" db="EMBL/GenBank/DDBJ databases">
        <authorList>
            <person name="Wuyts S."/>
        </authorList>
    </citation>
    <scope>NUCLEOTIDE SEQUENCE [LARGE SCALE GENOMIC DNA]</scope>
    <source>
        <strain evidence="1">Lactobacillus mudanjiangensis AMBF249</strain>
    </source>
</reference>
<dbReference type="AlphaFoldDB" id="A0A660DXV7"/>
<dbReference type="EMBL" id="UYIG01000068">
    <property type="protein sequence ID" value="VDG27873.1"/>
    <property type="molecule type" value="Genomic_DNA"/>
</dbReference>
<organism evidence="1 2">
    <name type="scientific">Lactiplantibacillus mudanjiangensis</name>
    <dbReference type="NCBI Taxonomy" id="1296538"/>
    <lineage>
        <taxon>Bacteria</taxon>
        <taxon>Bacillati</taxon>
        <taxon>Bacillota</taxon>
        <taxon>Bacilli</taxon>
        <taxon>Lactobacillales</taxon>
        <taxon>Lactobacillaceae</taxon>
        <taxon>Lactiplantibacillus</taxon>
    </lineage>
</organism>
<dbReference type="Pfam" id="PF11114">
    <property type="entry name" value="Minor_capsid_2"/>
    <property type="match status" value="1"/>
</dbReference>
<protein>
    <submittedName>
        <fullName evidence="1">Capsid protein [Lactobacillus sp.]</fullName>
    </submittedName>
</protein>
<evidence type="ECO:0000313" key="2">
    <source>
        <dbReference type="Proteomes" id="UP000289996"/>
    </source>
</evidence>
<proteinExistence type="predicted"/>
<dbReference type="OrthoDB" id="2221953at2"/>
<dbReference type="InterPro" id="IPR021080">
    <property type="entry name" value="Minor_capsid_protein"/>
</dbReference>